<dbReference type="RefSeq" id="XP_013772361.1">
    <property type="nucleotide sequence ID" value="XM_013916907.2"/>
</dbReference>
<dbReference type="InterPro" id="IPR007875">
    <property type="entry name" value="Sprouty"/>
</dbReference>
<evidence type="ECO:0000256" key="2">
    <source>
        <dbReference type="SAM" id="MobiDB-lite"/>
    </source>
</evidence>
<feature type="region of interest" description="Disordered" evidence="2">
    <location>
        <begin position="73"/>
        <end position="92"/>
    </location>
</feature>
<evidence type="ECO:0000313" key="4">
    <source>
        <dbReference type="RefSeq" id="XP_013772361.1"/>
    </source>
</evidence>
<gene>
    <name evidence="4" type="primary">LOC106457487</name>
</gene>
<name>A0ABM1B0M7_LIMPO</name>
<dbReference type="GeneID" id="106457487"/>
<accession>A0ABM1B0M7</accession>
<organism evidence="3 4">
    <name type="scientific">Limulus polyphemus</name>
    <name type="common">Atlantic horseshoe crab</name>
    <dbReference type="NCBI Taxonomy" id="6850"/>
    <lineage>
        <taxon>Eukaryota</taxon>
        <taxon>Metazoa</taxon>
        <taxon>Ecdysozoa</taxon>
        <taxon>Arthropoda</taxon>
        <taxon>Chelicerata</taxon>
        <taxon>Merostomata</taxon>
        <taxon>Xiphosura</taxon>
        <taxon>Limulidae</taxon>
        <taxon>Limulus</taxon>
    </lineage>
</organism>
<dbReference type="Proteomes" id="UP000694941">
    <property type="component" value="Unplaced"/>
</dbReference>
<sequence>MAQNGGIPPFANLVFQPGFLLSAGVQQPRPAFVQSDTVTLRHPRPGDDRKENVYTDSPVWAEKDCHKIPAHFSEFSQDKDPSRAQTGNDNIGQSQYSPQGLKLLGAQIPVTKQPPVITCKVGKVTNVPYDTSVSSENSHGESIICNECHKCKCESCQKPRPLPSRWICKEKYLCSADVVVDCCSCICCVKGLFYHCAKDYEQDNSVSCADDPCSCRPQCRSLRWLTLGVLSTLLPCLFCYWPMKGCIKMCEMGYDRLSSPGCRCVPRRTAKSPNMEKTPEKGLLDTSSDC</sequence>
<dbReference type="InterPro" id="IPR051192">
    <property type="entry name" value="Sprouty_domain"/>
</dbReference>
<dbReference type="PROSITE" id="PS51227">
    <property type="entry name" value="SPR"/>
    <property type="match status" value="1"/>
</dbReference>
<reference evidence="4" key="1">
    <citation type="submission" date="2025-08" db="UniProtKB">
        <authorList>
            <consortium name="RefSeq"/>
        </authorList>
    </citation>
    <scope>IDENTIFICATION</scope>
    <source>
        <tissue evidence="4">Muscle</tissue>
    </source>
</reference>
<dbReference type="Pfam" id="PF05210">
    <property type="entry name" value="Sprouty"/>
    <property type="match status" value="1"/>
</dbReference>
<dbReference type="PANTHER" id="PTHR12365">
    <property type="entry name" value="SPROUTY"/>
    <property type="match status" value="1"/>
</dbReference>
<comment type="similarity">
    <text evidence="1">Belongs to the sprouty family.</text>
</comment>
<keyword evidence="3" id="KW-1185">Reference proteome</keyword>
<evidence type="ECO:0000313" key="3">
    <source>
        <dbReference type="Proteomes" id="UP000694941"/>
    </source>
</evidence>
<protein>
    <submittedName>
        <fullName evidence="4">Protein sprouty homolog 3-like</fullName>
    </submittedName>
</protein>
<dbReference type="PANTHER" id="PTHR12365:SF7">
    <property type="entry name" value="PROTEIN SPROUTY"/>
    <property type="match status" value="1"/>
</dbReference>
<evidence type="ECO:0000256" key="1">
    <source>
        <dbReference type="ARBA" id="ARBA00010964"/>
    </source>
</evidence>
<feature type="compositionally biased region" description="Polar residues" evidence="2">
    <location>
        <begin position="83"/>
        <end position="92"/>
    </location>
</feature>
<feature type="region of interest" description="Disordered" evidence="2">
    <location>
        <begin position="271"/>
        <end position="290"/>
    </location>
</feature>
<proteinExistence type="inferred from homology"/>